<keyword evidence="2" id="KW-1185">Reference proteome</keyword>
<reference evidence="1 2" key="1">
    <citation type="journal article" date="2011" name="Genome Res.">
        <title>Phylogeny-wide analysis of social amoeba genomes highlights ancient origins for complex intercellular communication.</title>
        <authorList>
            <person name="Heidel A.J."/>
            <person name="Lawal H.M."/>
            <person name="Felder M."/>
            <person name="Schilde C."/>
            <person name="Helps N.R."/>
            <person name="Tunggal B."/>
            <person name="Rivero F."/>
            <person name="John U."/>
            <person name="Schleicher M."/>
            <person name="Eichinger L."/>
            <person name="Platzer M."/>
            <person name="Noegel A.A."/>
            <person name="Schaap P."/>
            <person name="Gloeckner G."/>
        </authorList>
    </citation>
    <scope>NUCLEOTIDE SEQUENCE [LARGE SCALE GENOMIC DNA]</scope>
    <source>
        <strain evidence="2">ATCC 26659 / Pp 5 / PN500</strain>
    </source>
</reference>
<dbReference type="InParanoid" id="D3BN67"/>
<dbReference type="Proteomes" id="UP000001396">
    <property type="component" value="Unassembled WGS sequence"/>
</dbReference>
<dbReference type="RefSeq" id="XP_020429558.1">
    <property type="nucleotide sequence ID" value="XM_020583371.1"/>
</dbReference>
<dbReference type="GeneID" id="31368112"/>
<accession>D3BN67</accession>
<name>D3BN67_HETP5</name>
<sequence>MNFNNKTLFYIDSADRTNGSSSNFQYHLEDLGFISTMNYDRVVITQATIPKSFYTIRKNLNSFTLKERNKEVLISIPIGGILKSLNVINLQGDNVLYIHSDICTNGNDDILQEIYASSGIPDYSYIYWKNTDVQSYCGNTTTFILSPNTAFNLSRSWLQFTLTIPAGGNNLSPYLFADFISFFQQITFGNGTQAFCSDIKQAHIQSKMTMKINRKLSKTLSRYCDLQVNAAGDKITFTPCFSSNKPADQNIRYDNSHGDRSYTEPAYLIAADTNNQPTTVNVKIYFADIFDSIFALDKDLCFSENMYVVFTWNPLSCIGFYAGDDPTENPAQLNQSNITKLEIHLANETNKNITNDLLEQLASPQGLQMIIPYTQPYNKLTNGSSQSCQSRYNASNGITLDRIYYSIFTPNNAANPNLSVYNNNLATNFIDYFSTSLNNEPLTIYNVYPNRYDDFDMNSKLLEGTTIQTPNINNYNWTWVQDFGQGVSSEILDNIYKGIPLTGNDVQFDFTCNLVAGHADNLQHQIVAVTKRRLFITDGSGGKPRLAII</sequence>
<dbReference type="EMBL" id="ADBJ01000043">
    <property type="protein sequence ID" value="EFA77429.1"/>
    <property type="molecule type" value="Genomic_DNA"/>
</dbReference>
<protein>
    <submittedName>
        <fullName evidence="1">Uncharacterized protein</fullName>
    </submittedName>
</protein>
<evidence type="ECO:0000313" key="2">
    <source>
        <dbReference type="Proteomes" id="UP000001396"/>
    </source>
</evidence>
<dbReference type="AlphaFoldDB" id="D3BN67"/>
<dbReference type="FunCoup" id="D3BN67">
    <property type="interactions" value="171"/>
</dbReference>
<gene>
    <name evidence="1" type="ORF">PPL_12645</name>
</gene>
<comment type="caution">
    <text evidence="1">The sequence shown here is derived from an EMBL/GenBank/DDBJ whole genome shotgun (WGS) entry which is preliminary data.</text>
</comment>
<dbReference type="OMA" id="HSDICTN"/>
<evidence type="ECO:0000313" key="1">
    <source>
        <dbReference type="EMBL" id="EFA77429.1"/>
    </source>
</evidence>
<organism evidence="1 2">
    <name type="scientific">Heterostelium pallidum (strain ATCC 26659 / Pp 5 / PN500)</name>
    <name type="common">Cellular slime mold</name>
    <name type="synonym">Polysphondylium pallidum</name>
    <dbReference type="NCBI Taxonomy" id="670386"/>
    <lineage>
        <taxon>Eukaryota</taxon>
        <taxon>Amoebozoa</taxon>
        <taxon>Evosea</taxon>
        <taxon>Eumycetozoa</taxon>
        <taxon>Dictyostelia</taxon>
        <taxon>Acytosteliales</taxon>
        <taxon>Acytosteliaceae</taxon>
        <taxon>Heterostelium</taxon>
    </lineage>
</organism>
<proteinExistence type="predicted"/>